<reference evidence="4" key="1">
    <citation type="submission" date="2020-05" db="EMBL/GenBank/DDBJ databases">
        <authorList>
            <person name="Chiriac C."/>
            <person name="Salcher M."/>
            <person name="Ghai R."/>
            <person name="Kavagutti S V."/>
        </authorList>
    </citation>
    <scope>NUCLEOTIDE SEQUENCE</scope>
</reference>
<dbReference type="PROSITE" id="PS51186">
    <property type="entry name" value="GNAT"/>
    <property type="match status" value="2"/>
</dbReference>
<gene>
    <name evidence="4" type="ORF">UFOPK3495_00103</name>
    <name evidence="5" type="ORF">UFOPK4237_00131</name>
</gene>
<evidence type="ECO:0000313" key="5">
    <source>
        <dbReference type="EMBL" id="CAB5034031.1"/>
    </source>
</evidence>
<dbReference type="GO" id="GO:0035447">
    <property type="term" value="F:mycothiol synthase activity"/>
    <property type="evidence" value="ECO:0007669"/>
    <property type="project" value="TreeGrafter"/>
</dbReference>
<protein>
    <submittedName>
        <fullName evidence="4">Unannotated protein</fullName>
    </submittedName>
</protein>
<dbReference type="GO" id="GO:0010125">
    <property type="term" value="P:mycothiol biosynthetic process"/>
    <property type="evidence" value="ECO:0007669"/>
    <property type="project" value="TreeGrafter"/>
</dbReference>
<name>A0A6J7EY07_9ZZZZ</name>
<keyword evidence="2" id="KW-0677">Repeat</keyword>
<keyword evidence="1" id="KW-0808">Transferase</keyword>
<dbReference type="GO" id="GO:0008999">
    <property type="term" value="F:protein-N-terminal-alanine acetyltransferase activity"/>
    <property type="evidence" value="ECO:0007669"/>
    <property type="project" value="TreeGrafter"/>
</dbReference>
<evidence type="ECO:0000259" key="3">
    <source>
        <dbReference type="PROSITE" id="PS51186"/>
    </source>
</evidence>
<dbReference type="NCBIfam" id="TIGR03448">
    <property type="entry name" value="mycothiol_MshD"/>
    <property type="match status" value="1"/>
</dbReference>
<accession>A0A6J7EY07</accession>
<dbReference type="Gene3D" id="3.40.630.30">
    <property type="match status" value="1"/>
</dbReference>
<sequence>MDGLQIVSKLNVDQIAKAVDLIDAIALHDGLSPVSEHVFLHLRHGGDDQSLHFLLSHNDELIGYAHLDVTDKVEGPITEIALAPQHRSQAVGTELIKEIIGATPSGDLRMWAHGDQSVAGVWAQDMGFRHIRTLLQMRRSLLAPLPQAVFTDDVELRTFLPGQDDEEWVAMNALAFAHHGEQGDWTIEDLHQRMDEPWFSVPGFFVAQDRETKKMLGFHWTKIHGLVDEPGSDAHIHDAIGEVYVVGVDPNLQGKGLGKALTLAGLHHLRSCGLSQCMLYVDATNTSAIKLYEALGFARWDADVMYRHEVAI</sequence>
<dbReference type="Pfam" id="PF00583">
    <property type="entry name" value="Acetyltransf_1"/>
    <property type="match status" value="2"/>
</dbReference>
<evidence type="ECO:0000256" key="1">
    <source>
        <dbReference type="ARBA" id="ARBA00022679"/>
    </source>
</evidence>
<dbReference type="InterPro" id="IPR017813">
    <property type="entry name" value="Mycothiol_AcTrfase"/>
</dbReference>
<dbReference type="CDD" id="cd04301">
    <property type="entry name" value="NAT_SF"/>
    <property type="match status" value="2"/>
</dbReference>
<proteinExistence type="inferred from homology"/>
<feature type="domain" description="N-acetyltransferase" evidence="3">
    <location>
        <begin position="154"/>
        <end position="312"/>
    </location>
</feature>
<organism evidence="4">
    <name type="scientific">freshwater metagenome</name>
    <dbReference type="NCBI Taxonomy" id="449393"/>
    <lineage>
        <taxon>unclassified sequences</taxon>
        <taxon>metagenomes</taxon>
        <taxon>ecological metagenomes</taxon>
    </lineage>
</organism>
<dbReference type="HAMAP" id="MF_01698">
    <property type="entry name" value="MshD"/>
    <property type="match status" value="1"/>
</dbReference>
<dbReference type="PANTHER" id="PTHR43617:SF31">
    <property type="entry name" value="MYCOTHIOL ACETYLTRANSFERASE"/>
    <property type="match status" value="1"/>
</dbReference>
<evidence type="ECO:0000256" key="2">
    <source>
        <dbReference type="ARBA" id="ARBA00022737"/>
    </source>
</evidence>
<dbReference type="EMBL" id="CAFBMC010000003">
    <property type="protein sequence ID" value="CAB4888066.1"/>
    <property type="molecule type" value="Genomic_DNA"/>
</dbReference>
<dbReference type="InterPro" id="IPR016181">
    <property type="entry name" value="Acyl_CoA_acyltransferase"/>
</dbReference>
<dbReference type="InterPro" id="IPR000182">
    <property type="entry name" value="GNAT_dom"/>
</dbReference>
<feature type="domain" description="N-acetyltransferase" evidence="3">
    <location>
        <begin position="10"/>
        <end position="161"/>
    </location>
</feature>
<dbReference type="PANTHER" id="PTHR43617">
    <property type="entry name" value="L-AMINO ACID N-ACETYLTRANSFERASE"/>
    <property type="match status" value="1"/>
</dbReference>
<evidence type="ECO:0000313" key="4">
    <source>
        <dbReference type="EMBL" id="CAB4888066.1"/>
    </source>
</evidence>
<dbReference type="AlphaFoldDB" id="A0A6J7EY07"/>
<dbReference type="EMBL" id="CAFBPZ010000004">
    <property type="protein sequence ID" value="CAB5034031.1"/>
    <property type="molecule type" value="Genomic_DNA"/>
</dbReference>
<dbReference type="PIRSF" id="PIRSF021524">
    <property type="entry name" value="MSH_acetyltransferase"/>
    <property type="match status" value="1"/>
</dbReference>
<dbReference type="InterPro" id="IPR050276">
    <property type="entry name" value="MshD_Acetyltransferase"/>
</dbReference>
<dbReference type="SUPFAM" id="SSF55729">
    <property type="entry name" value="Acyl-CoA N-acyltransferases (Nat)"/>
    <property type="match status" value="1"/>
</dbReference>